<dbReference type="Gene3D" id="3.40.50.360">
    <property type="match status" value="1"/>
</dbReference>
<keyword evidence="5" id="KW-0472">Membrane</keyword>
<evidence type="ECO:0000313" key="10">
    <source>
        <dbReference type="Proteomes" id="UP000050580"/>
    </source>
</evidence>
<dbReference type="PATRIC" id="fig|1610491.3.peg.1590"/>
<dbReference type="GO" id="GO:0005886">
    <property type="term" value="C:plasma membrane"/>
    <property type="evidence" value="ECO:0007669"/>
    <property type="project" value="UniProtKB-SubCell"/>
</dbReference>
<organism evidence="9 10">
    <name type="scientific">Lampropedia cohaerens</name>
    <dbReference type="NCBI Taxonomy" id="1610491"/>
    <lineage>
        <taxon>Bacteria</taxon>
        <taxon>Pseudomonadati</taxon>
        <taxon>Pseudomonadota</taxon>
        <taxon>Betaproteobacteria</taxon>
        <taxon>Burkholderiales</taxon>
        <taxon>Comamonadaceae</taxon>
        <taxon>Lampropedia</taxon>
    </lineage>
</organism>
<dbReference type="EMBL" id="LBNQ01000023">
    <property type="protein sequence ID" value="KKW68003.1"/>
    <property type="molecule type" value="Genomic_DNA"/>
</dbReference>
<evidence type="ECO:0000256" key="1">
    <source>
        <dbReference type="ARBA" id="ARBA00022630"/>
    </source>
</evidence>
<evidence type="ECO:0000313" key="9">
    <source>
        <dbReference type="EMBL" id="KKW68003.1"/>
    </source>
</evidence>
<dbReference type="EC" id="1.3.5.3" evidence="7"/>
<evidence type="ECO:0000256" key="3">
    <source>
        <dbReference type="ARBA" id="ARBA00022741"/>
    </source>
</evidence>
<dbReference type="PANTHER" id="PTHR38030:SF2">
    <property type="entry name" value="PROTOPORPHYRINOGEN IX DEHYDROGENASE [QUINONE]"/>
    <property type="match status" value="1"/>
</dbReference>
<gene>
    <name evidence="7" type="primary">hemG</name>
    <name evidence="9" type="ORF">AAV94_07500</name>
</gene>
<comment type="catalytic activity">
    <reaction evidence="7">
        <text>protoporphyrinogen IX + 3 a quinone = protoporphyrin IX + 3 a quinol</text>
        <dbReference type="Rhea" id="RHEA:65032"/>
        <dbReference type="ChEBI" id="CHEBI:24646"/>
        <dbReference type="ChEBI" id="CHEBI:57306"/>
        <dbReference type="ChEBI" id="CHEBI:57307"/>
        <dbReference type="ChEBI" id="CHEBI:132124"/>
        <dbReference type="EC" id="1.3.5.3"/>
    </reaction>
</comment>
<keyword evidence="10" id="KW-1185">Reference proteome</keyword>
<dbReference type="AlphaFoldDB" id="A0A0U1PZQ7"/>
<proteinExistence type="inferred from homology"/>
<evidence type="ECO:0000256" key="7">
    <source>
        <dbReference type="HAMAP-Rule" id="MF_00853"/>
    </source>
</evidence>
<keyword evidence="2 7" id="KW-0288">FMN</keyword>
<accession>A0A0U1PZQ7</accession>
<dbReference type="PANTHER" id="PTHR38030">
    <property type="entry name" value="PROTOPORPHYRINOGEN IX DEHYDROGENASE [MENAQUINONE]"/>
    <property type="match status" value="1"/>
</dbReference>
<dbReference type="HAMAP" id="MF_00853">
    <property type="entry name" value="HemG"/>
    <property type="match status" value="1"/>
</dbReference>
<evidence type="ECO:0000256" key="2">
    <source>
        <dbReference type="ARBA" id="ARBA00022643"/>
    </source>
</evidence>
<dbReference type="GO" id="GO:0006782">
    <property type="term" value="P:protoporphyrinogen IX biosynthetic process"/>
    <property type="evidence" value="ECO:0007669"/>
    <property type="project" value="UniProtKB-UniRule"/>
</dbReference>
<dbReference type="InterPro" id="IPR029039">
    <property type="entry name" value="Flavoprotein-like_sf"/>
</dbReference>
<comment type="catalytic activity">
    <reaction evidence="7">
        <text>protoporphyrinogen IX + 3 a menaquinone = protoporphyrin IX + 3 a menaquinol</text>
        <dbReference type="Rhea" id="RHEA:27409"/>
        <dbReference type="Rhea" id="RHEA-COMP:9537"/>
        <dbReference type="Rhea" id="RHEA-COMP:9539"/>
        <dbReference type="ChEBI" id="CHEBI:16374"/>
        <dbReference type="ChEBI" id="CHEBI:18151"/>
        <dbReference type="ChEBI" id="CHEBI:57306"/>
        <dbReference type="ChEBI" id="CHEBI:57307"/>
        <dbReference type="EC" id="1.3.5.3"/>
    </reaction>
</comment>
<keyword evidence="1 7" id="KW-0285">Flavoprotein</keyword>
<comment type="pathway">
    <text evidence="7">Porphyrin-containing compound metabolism; protoporphyrin-IX biosynthesis; protoporphyrin-IX from protoporphyrinogen-IX: step 1/1.</text>
</comment>
<dbReference type="GO" id="GO:0004729">
    <property type="term" value="F:oxygen-dependent protoporphyrinogen oxidase activity"/>
    <property type="evidence" value="ECO:0007669"/>
    <property type="project" value="InterPro"/>
</dbReference>
<keyword evidence="7" id="KW-1003">Cell membrane</keyword>
<evidence type="ECO:0000256" key="5">
    <source>
        <dbReference type="ARBA" id="ARBA00023136"/>
    </source>
</evidence>
<dbReference type="STRING" id="1610491.AAV94_07500"/>
<evidence type="ECO:0000256" key="6">
    <source>
        <dbReference type="ARBA" id="ARBA00023244"/>
    </source>
</evidence>
<comment type="similarity">
    <text evidence="7">Belongs to the HemG family.</text>
</comment>
<comment type="subcellular location">
    <subcellularLocation>
        <location evidence="7">Cell membrane</location>
        <topology evidence="7">Peripheral membrane protein</topology>
    </subcellularLocation>
</comment>
<dbReference type="UniPathway" id="UPA00251">
    <property type="reaction ID" value="UER00324"/>
</dbReference>
<dbReference type="Proteomes" id="UP000050580">
    <property type="component" value="Unassembled WGS sequence"/>
</dbReference>
<evidence type="ECO:0000256" key="4">
    <source>
        <dbReference type="ARBA" id="ARBA00023002"/>
    </source>
</evidence>
<dbReference type="SUPFAM" id="SSF52218">
    <property type="entry name" value="Flavoproteins"/>
    <property type="match status" value="1"/>
</dbReference>
<comment type="function">
    <text evidence="7">Catalyzes the 6-electron oxidation of protoporphyrinogen IX to form protoporphyrin IX; under anaerobic conditions uses menaquinone as an electron acceptor, under aerobic conditions uses ubiquinone as an electron acceptor.</text>
</comment>
<keyword evidence="4 7" id="KW-0560">Oxidoreductase</keyword>
<keyword evidence="6 7" id="KW-0627">Porphyrin biosynthesis</keyword>
<dbReference type="RefSeq" id="WP_046741705.1">
    <property type="nucleotide sequence ID" value="NZ_LBNQ01000023.1"/>
</dbReference>
<dbReference type="GO" id="GO:0070819">
    <property type="term" value="F:menaquinone-dependent protoporphyrinogen oxidase activity"/>
    <property type="evidence" value="ECO:0007669"/>
    <property type="project" value="UniProtKB-UniRule"/>
</dbReference>
<keyword evidence="3 7" id="KW-0547">Nucleotide-binding</keyword>
<dbReference type="InterPro" id="IPR052200">
    <property type="entry name" value="Protoporphyrinogen_IX_DH"/>
</dbReference>
<name>A0A0U1PZQ7_9BURK</name>
<reference evidence="9 10" key="1">
    <citation type="submission" date="2015-05" db="EMBL/GenBank/DDBJ databases">
        <title>Draft genome sequence of Lampropedia sp. CT6, isolated from the microbial mat of a hot water spring, located at Manikaran, India.</title>
        <authorList>
            <person name="Tripathi C."/>
            <person name="Rani P."/>
            <person name="Mahato N.K."/>
            <person name="Lal R."/>
        </authorList>
    </citation>
    <scope>NUCLEOTIDE SEQUENCE [LARGE SCALE GENOMIC DNA]</scope>
    <source>
        <strain evidence="9 10">CT6</strain>
    </source>
</reference>
<dbReference type="NCBIfam" id="NF008316">
    <property type="entry name" value="PRK11104.1"/>
    <property type="match status" value="1"/>
</dbReference>
<sequence>MASYRAERIAILHSSVDGFTQSVCERLQAQFARHGHRTLLLPIDDALQRLAAQDLQRFDRMLIGASIRYGRHRHSVQSFITRHQALLQSRPGALFSVNLVARKPGKDTPDGNPYMRKLLRDIAWKPDLAAVFAGCLDYARYGPFDRQMIRLIMWLTGGPTHSAQPIVFTDWQRVHAFGEAFLTLPAKDRA</sequence>
<feature type="domain" description="Flavodoxin" evidence="8">
    <location>
        <begin position="11"/>
        <end position="161"/>
    </location>
</feature>
<dbReference type="OrthoDB" id="9795729at2"/>
<comment type="catalytic activity">
    <reaction evidence="7">
        <text>protoporphyrinogen IX + 3 a ubiquinone = protoporphyrin IX + 3 a ubiquinol</text>
        <dbReference type="Rhea" id="RHEA:63936"/>
        <dbReference type="Rhea" id="RHEA-COMP:9565"/>
        <dbReference type="Rhea" id="RHEA-COMP:9566"/>
        <dbReference type="ChEBI" id="CHEBI:16389"/>
        <dbReference type="ChEBI" id="CHEBI:17976"/>
        <dbReference type="ChEBI" id="CHEBI:57306"/>
        <dbReference type="ChEBI" id="CHEBI:57307"/>
    </reaction>
</comment>
<comment type="cofactor">
    <cofactor evidence="7">
        <name>FMN</name>
        <dbReference type="ChEBI" id="CHEBI:58210"/>
    </cofactor>
    <text evidence="7">Binds 1 FMN non-covalently per subunit.</text>
</comment>
<dbReference type="InterPro" id="IPR044264">
    <property type="entry name" value="HemG"/>
</dbReference>
<dbReference type="GO" id="GO:0010181">
    <property type="term" value="F:FMN binding"/>
    <property type="evidence" value="ECO:0007669"/>
    <property type="project" value="UniProtKB-UniRule"/>
</dbReference>
<comment type="caution">
    <text evidence="9">The sequence shown here is derived from an EMBL/GenBank/DDBJ whole genome shotgun (WGS) entry which is preliminary data.</text>
</comment>
<evidence type="ECO:0000259" key="8">
    <source>
        <dbReference type="Pfam" id="PF12724"/>
    </source>
</evidence>
<dbReference type="Pfam" id="PF12724">
    <property type="entry name" value="Flavodoxin_5"/>
    <property type="match status" value="1"/>
</dbReference>
<protein>
    <recommendedName>
        <fullName evidence="7">Protoporphyrinogen IX dehydrogenase [quinone]</fullName>
        <ecNumber evidence="7">1.3.5.3</ecNumber>
    </recommendedName>
    <alternativeName>
        <fullName evidence="7">Protoporphyrinogen IX dehydrogenase [menaquinone]</fullName>
    </alternativeName>
    <alternativeName>
        <fullName evidence="7">Protoporphyrinogen IX dehydrogenase [ubiquinone]</fullName>
    </alternativeName>
    <alternativeName>
        <fullName evidence="7">Protoporphyrinogen oxidase</fullName>
        <shortName evidence="7">PPO</shortName>
    </alternativeName>
</protein>
<dbReference type="InterPro" id="IPR026816">
    <property type="entry name" value="Flavodoxin_dom"/>
</dbReference>